<dbReference type="PROSITE" id="PS50837">
    <property type="entry name" value="NACHT"/>
    <property type="match status" value="1"/>
</dbReference>
<organism evidence="2 3">
    <name type="scientific">Streptomyces macrosporus</name>
    <dbReference type="NCBI Taxonomy" id="44032"/>
    <lineage>
        <taxon>Bacteria</taxon>
        <taxon>Bacillati</taxon>
        <taxon>Actinomycetota</taxon>
        <taxon>Actinomycetes</taxon>
        <taxon>Kitasatosporales</taxon>
        <taxon>Streptomycetaceae</taxon>
        <taxon>Streptomyces</taxon>
    </lineage>
</organism>
<evidence type="ECO:0000259" key="1">
    <source>
        <dbReference type="PROSITE" id="PS50837"/>
    </source>
</evidence>
<dbReference type="InterPro" id="IPR007111">
    <property type="entry name" value="NACHT_NTPase"/>
</dbReference>
<dbReference type="SUPFAM" id="SSF52540">
    <property type="entry name" value="P-loop containing nucleoside triphosphate hydrolases"/>
    <property type="match status" value="1"/>
</dbReference>
<proteinExistence type="predicted"/>
<reference evidence="3" key="1">
    <citation type="journal article" date="2019" name="Int. J. Syst. Evol. Microbiol.">
        <title>The Global Catalogue of Microorganisms (GCM) 10K type strain sequencing project: providing services to taxonomists for standard genome sequencing and annotation.</title>
        <authorList>
            <consortium name="The Broad Institute Genomics Platform"/>
            <consortium name="The Broad Institute Genome Sequencing Center for Infectious Disease"/>
            <person name="Wu L."/>
            <person name="Ma J."/>
        </authorList>
    </citation>
    <scope>NUCLEOTIDE SEQUENCE [LARGE SCALE GENOMIC DNA]</scope>
    <source>
        <strain evidence="3">JCM 6305</strain>
    </source>
</reference>
<gene>
    <name evidence="2" type="ORF">GCM10010405_12270</name>
</gene>
<evidence type="ECO:0000313" key="3">
    <source>
        <dbReference type="Proteomes" id="UP001501638"/>
    </source>
</evidence>
<name>A0ABP5WSB7_9ACTN</name>
<dbReference type="Proteomes" id="UP001501638">
    <property type="component" value="Unassembled WGS sequence"/>
</dbReference>
<dbReference type="Gene3D" id="3.40.50.300">
    <property type="entry name" value="P-loop containing nucleotide triphosphate hydrolases"/>
    <property type="match status" value="1"/>
</dbReference>
<evidence type="ECO:0000313" key="2">
    <source>
        <dbReference type="EMBL" id="GAA2430917.1"/>
    </source>
</evidence>
<protein>
    <submittedName>
        <fullName evidence="2">NACHT domain-containing protein</fullName>
    </submittedName>
</protein>
<dbReference type="EMBL" id="BAAASZ010000008">
    <property type="protein sequence ID" value="GAA2430917.1"/>
    <property type="molecule type" value="Genomic_DNA"/>
</dbReference>
<dbReference type="PANTHER" id="PTHR46844:SF1">
    <property type="entry name" value="SLR5058 PROTEIN"/>
    <property type="match status" value="1"/>
</dbReference>
<comment type="caution">
    <text evidence="2">The sequence shown here is derived from an EMBL/GenBank/DDBJ whole genome shotgun (WGS) entry which is preliminary data.</text>
</comment>
<dbReference type="Pfam" id="PF22733">
    <property type="entry name" value="NNH1"/>
    <property type="match status" value="1"/>
</dbReference>
<accession>A0ABP5WSB7</accession>
<feature type="domain" description="NACHT" evidence="1">
    <location>
        <begin position="256"/>
        <end position="584"/>
    </location>
</feature>
<keyword evidence="3" id="KW-1185">Reference proteome</keyword>
<dbReference type="InterPro" id="IPR027417">
    <property type="entry name" value="P-loop_NTPase"/>
</dbReference>
<dbReference type="Pfam" id="PF05729">
    <property type="entry name" value="NACHT"/>
    <property type="match status" value="1"/>
</dbReference>
<dbReference type="InterPro" id="IPR054547">
    <property type="entry name" value="NNH1"/>
</dbReference>
<dbReference type="RefSeq" id="WP_344321055.1">
    <property type="nucleotide sequence ID" value="NZ_BAAASZ010000008.1"/>
</dbReference>
<dbReference type="PANTHER" id="PTHR46844">
    <property type="entry name" value="SLR5058 PROTEIN"/>
    <property type="match status" value="1"/>
</dbReference>
<sequence length="855" mass="94767">MDAATIGARLAASAIAPLVGRLFVREGPGAGLVDRPVRLSGRLSFRGEKRTLGEKDLRRLAAELLERAVEPLPAAERLPEHEERAVAHALARTLYALGDLDMSDVQAVALGGRALARRLREAAGDPTRDLAEGAAVLHDALLEAACDQILHFFTQRSTFVARALVEQTRRQAALEARLTVGAERARALAARSAEDAEFERRYADYIVRRHSRLTIYGLDLAESREWRLDTAFLSLEASHDEGSLPVRTDRIFAERTRVLLRGVAGSGKTTLVQWLAVTAARPPGEEGAPPPELAGRVPFVLPLRTFASAGLPTPDRFLEAVRCPVAGAQPPGWADRVLSDGRGLLLVDGVDEIPEREREETRRRLYDLIGAYPDNLWLVTSRPSAVRDEWLVSEGFGELSLTPMDRDDIAAFVERWHAAVGAEPETARSLLAALRTTSDLGRLATNPLMCGLLCALHRERRGFLPQSRRDLYEAALSMLLERRDTERGMHHEGDLRISKEPQIALLQKLAYWMVRNDRAQMDRADALAVLEGALPMMAYLEAAPEEVLRHLLERSGLLREPVVGQIDFVHRTFQDYLAAKALVEARDFPWLVNNADEPQMEDVVRMAVAHARPDERARILDGLVAAGDAGRTATAARLRGRLLALACLEHATELDPAVRERVRSAVAPLLPPRNRPDARALADLGGPLVLGLLPGPEGLRDEVAEAVVVTATRVGTDAAIPLLARYRDHPSLDVRRQLAWSWHRFDRETYAEEIIAHLDEEGLYFSARSTADLRVLAALGGRSRIHYRSGHLEPDELIEHVEADRLTHLWLEPKGFRWDFSWLAAFPRLRVLVIGEGFHPHLHGLPPGVELRAEP</sequence>